<dbReference type="Proteomes" id="UP000050437">
    <property type="component" value="Unassembled WGS sequence"/>
</dbReference>
<dbReference type="EMBL" id="LKKS01000132">
    <property type="protein sequence ID" value="KPM59470.1"/>
    <property type="molecule type" value="Genomic_DNA"/>
</dbReference>
<dbReference type="SUPFAM" id="SSF82771">
    <property type="entry name" value="GIY-YIG endonuclease"/>
    <property type="match status" value="1"/>
</dbReference>
<dbReference type="InterPro" id="IPR035901">
    <property type="entry name" value="GIY-YIG_endonuc_sf"/>
</dbReference>
<evidence type="ECO:0008006" key="3">
    <source>
        <dbReference type="Google" id="ProtNLM"/>
    </source>
</evidence>
<evidence type="ECO:0000313" key="1">
    <source>
        <dbReference type="EMBL" id="KPM59470.1"/>
    </source>
</evidence>
<reference evidence="1 2" key="1">
    <citation type="submission" date="2015-10" db="EMBL/GenBank/DDBJ databases">
        <title>Pseudomonas putida clinical strains.</title>
        <authorList>
            <person name="Molina L."/>
            <person name="Udaondo Z."/>
        </authorList>
    </citation>
    <scope>NUCLEOTIDE SEQUENCE [LARGE SCALE GENOMIC DNA]</scope>
    <source>
        <strain evidence="1 2">HB13667</strain>
    </source>
</reference>
<comment type="caution">
    <text evidence="1">The sequence shown here is derived from an EMBL/GenBank/DDBJ whole genome shotgun (WGS) entry which is preliminary data.</text>
</comment>
<dbReference type="RefSeq" id="WP_054573635.1">
    <property type="nucleotide sequence ID" value="NZ_LKKS01000132.1"/>
</dbReference>
<organism evidence="1 2">
    <name type="scientific">Pseudomonas putida</name>
    <name type="common">Arthrobacter siderocapsulatus</name>
    <dbReference type="NCBI Taxonomy" id="303"/>
    <lineage>
        <taxon>Bacteria</taxon>
        <taxon>Pseudomonadati</taxon>
        <taxon>Pseudomonadota</taxon>
        <taxon>Gammaproteobacteria</taxon>
        <taxon>Pseudomonadales</taxon>
        <taxon>Pseudomonadaceae</taxon>
        <taxon>Pseudomonas</taxon>
    </lineage>
</organism>
<name>A0A0P7CF32_PSEPU</name>
<proteinExistence type="predicted"/>
<dbReference type="AlphaFoldDB" id="A0A0P7CF32"/>
<gene>
    <name evidence="1" type="ORF">HB13667_25255</name>
</gene>
<evidence type="ECO:0000313" key="2">
    <source>
        <dbReference type="Proteomes" id="UP000050437"/>
    </source>
</evidence>
<accession>A0A0P7CF32</accession>
<protein>
    <recommendedName>
        <fullName evidence="3">GIY-YIG domain-containing protein</fullName>
    </recommendedName>
</protein>
<sequence length="193" mass="21567">MILDQEGLYQAIDAYETTTRKAVDAARKLVIPRPACIRFSTGALNASSIKELSAMAPKLARGEGKKKARGFLYIYKLQDECEIDSHLVKLALLEAKSNEAFVGKLPAVNIGHSGRVLYVGRSWSVQSRTRQHLNADCSKNTYALRLSGWAEEFDLRVELLIWEFAGITDLTLQVIEDGLWDLLQPLFGRRGAK</sequence>